<keyword evidence="3" id="KW-1185">Reference proteome</keyword>
<evidence type="ECO:0000313" key="3">
    <source>
        <dbReference type="Proteomes" id="UP001054945"/>
    </source>
</evidence>
<organism evidence="2 3">
    <name type="scientific">Caerostris extrusa</name>
    <name type="common">Bark spider</name>
    <name type="synonym">Caerostris bankana</name>
    <dbReference type="NCBI Taxonomy" id="172846"/>
    <lineage>
        <taxon>Eukaryota</taxon>
        <taxon>Metazoa</taxon>
        <taxon>Ecdysozoa</taxon>
        <taxon>Arthropoda</taxon>
        <taxon>Chelicerata</taxon>
        <taxon>Arachnida</taxon>
        <taxon>Araneae</taxon>
        <taxon>Araneomorphae</taxon>
        <taxon>Entelegynae</taxon>
        <taxon>Araneoidea</taxon>
        <taxon>Araneidae</taxon>
        <taxon>Caerostris</taxon>
    </lineage>
</organism>
<comment type="caution">
    <text evidence="2">The sequence shown here is derived from an EMBL/GenBank/DDBJ whole genome shotgun (WGS) entry which is preliminary data.</text>
</comment>
<evidence type="ECO:0000256" key="1">
    <source>
        <dbReference type="SAM" id="MobiDB-lite"/>
    </source>
</evidence>
<dbReference type="Proteomes" id="UP001054945">
    <property type="component" value="Unassembled WGS sequence"/>
</dbReference>
<feature type="region of interest" description="Disordered" evidence="1">
    <location>
        <begin position="20"/>
        <end position="67"/>
    </location>
</feature>
<protein>
    <submittedName>
        <fullName evidence="2">Uncharacterized protein</fullName>
    </submittedName>
</protein>
<dbReference type="AlphaFoldDB" id="A0AAV4VHI9"/>
<proteinExistence type="predicted"/>
<accession>A0AAV4VHI9</accession>
<reference evidence="2 3" key="1">
    <citation type="submission" date="2021-06" db="EMBL/GenBank/DDBJ databases">
        <title>Caerostris extrusa draft genome.</title>
        <authorList>
            <person name="Kono N."/>
            <person name="Arakawa K."/>
        </authorList>
    </citation>
    <scope>NUCLEOTIDE SEQUENCE [LARGE SCALE GENOMIC DNA]</scope>
</reference>
<sequence length="67" mass="7686">MFLKGIKLQRGEAGRLAWNERVEGADDPWRERVDGLSSATSPIPFQKRKDEKQELMTQKKPKGSETK</sequence>
<name>A0AAV4VHI9_CAEEX</name>
<evidence type="ECO:0000313" key="2">
    <source>
        <dbReference type="EMBL" id="GIY69003.1"/>
    </source>
</evidence>
<dbReference type="EMBL" id="BPLR01014476">
    <property type="protein sequence ID" value="GIY69003.1"/>
    <property type="molecule type" value="Genomic_DNA"/>
</dbReference>
<feature type="compositionally biased region" description="Basic and acidic residues" evidence="1">
    <location>
        <begin position="20"/>
        <end position="34"/>
    </location>
</feature>
<gene>
    <name evidence="2" type="ORF">CEXT_691821</name>
</gene>